<gene>
    <name evidence="3" type="ordered locus">Btus_2846</name>
</gene>
<feature type="transmembrane region" description="Helical" evidence="1">
    <location>
        <begin position="147"/>
        <end position="164"/>
    </location>
</feature>
<dbReference type="RefSeq" id="WP_013076766.1">
    <property type="nucleotide sequence ID" value="NC_014098.1"/>
</dbReference>
<keyword evidence="1" id="KW-1133">Transmembrane helix</keyword>
<evidence type="ECO:0000313" key="4">
    <source>
        <dbReference type="Proteomes" id="UP000002368"/>
    </source>
</evidence>
<dbReference type="eggNOG" id="COG1266">
    <property type="taxonomic scope" value="Bacteria"/>
</dbReference>
<dbReference type="STRING" id="562970.Btus_2846"/>
<keyword evidence="4" id="KW-1185">Reference proteome</keyword>
<feature type="transmembrane region" description="Helical" evidence="1">
    <location>
        <begin position="52"/>
        <end position="70"/>
    </location>
</feature>
<protein>
    <submittedName>
        <fullName evidence="3">Abortive infection protein</fullName>
    </submittedName>
</protein>
<dbReference type="InterPro" id="IPR052710">
    <property type="entry name" value="CAAX_protease"/>
</dbReference>
<feature type="domain" description="CAAX prenyl protease 2/Lysostaphin resistance protein A-like" evidence="2">
    <location>
        <begin position="305"/>
        <end position="395"/>
    </location>
</feature>
<dbReference type="InterPro" id="IPR003675">
    <property type="entry name" value="Rce1/LyrA-like_dom"/>
</dbReference>
<dbReference type="AlphaFoldDB" id="D5WV13"/>
<dbReference type="OrthoDB" id="1523022at2"/>
<accession>D5WV13</accession>
<sequence length="407" mass="45435">MKQLPSQSVDHSLFIHQLVIGGIGLLGLWQVYVVRGLSWSALFRLGDPVAVVGWGILVAAVVIALMFLLARVFPEQVRLEQLPSLRTDQIIVLIVIGVLSEEIVFRALIQRFLLLATSSPAGAVVGAAAISALFPALYRRPYRERPVLLGSVFLINAILGWAYWYTGILWTSAWAHFLMHVVLLLLRQQPVLGKEAGRCLTASLARWLSRNRVPAMTDLEKTIVINPWSLYRGPALFCGIGLLSVWQLYVRHGVSWTTLFGIGHSSKVLAVGVLGAVLMFSISLILVKWFPTPSKRERLLLQLRLSLIVLLMALSSFAEEIIFRVVIQRFLIESSSSIVLGIGISSFIFTIFHEQHMEHLIVSAWRFAGGVFLGWAYWYTGSVWTSVLCHFLVNVATLVTAKYFDRA</sequence>
<dbReference type="EMBL" id="CP002017">
    <property type="protein sequence ID" value="ADG07485.1"/>
    <property type="molecule type" value="Genomic_DNA"/>
</dbReference>
<feature type="transmembrane region" description="Helical" evidence="1">
    <location>
        <begin position="330"/>
        <end position="352"/>
    </location>
</feature>
<feature type="transmembrane region" description="Helical" evidence="1">
    <location>
        <begin position="12"/>
        <end position="32"/>
    </location>
</feature>
<reference evidence="3 4" key="1">
    <citation type="journal article" date="2011" name="Stand. Genomic Sci.">
        <title>Complete genome sequence of the thermophilic, hydrogen-oxidizing Bacillus tusciae type strain (T2) and reclassification in the new genus, Kyrpidia gen. nov. as Kyrpidia tusciae comb. nov. and emendation of the family Alicyclobacillaceae da Costa and Rainey, 2010.</title>
        <authorList>
            <person name="Klenk H.P."/>
            <person name="Lapidus A."/>
            <person name="Chertkov O."/>
            <person name="Copeland A."/>
            <person name="Del Rio T.G."/>
            <person name="Nolan M."/>
            <person name="Lucas S."/>
            <person name="Chen F."/>
            <person name="Tice H."/>
            <person name="Cheng J.F."/>
            <person name="Han C."/>
            <person name="Bruce D."/>
            <person name="Goodwin L."/>
            <person name="Pitluck S."/>
            <person name="Pati A."/>
            <person name="Ivanova N."/>
            <person name="Mavromatis K."/>
            <person name="Daum C."/>
            <person name="Chen A."/>
            <person name="Palaniappan K."/>
            <person name="Chang Y.J."/>
            <person name="Land M."/>
            <person name="Hauser L."/>
            <person name="Jeffries C.D."/>
            <person name="Detter J.C."/>
            <person name="Rohde M."/>
            <person name="Abt B."/>
            <person name="Pukall R."/>
            <person name="Goker M."/>
            <person name="Bristow J."/>
            <person name="Markowitz V."/>
            <person name="Hugenholtz P."/>
            <person name="Eisen J.A."/>
        </authorList>
    </citation>
    <scope>NUCLEOTIDE SEQUENCE [LARGE SCALE GENOMIC DNA]</scope>
    <source>
        <strain evidence="3 4">DSM 2912</strain>
    </source>
</reference>
<keyword evidence="1" id="KW-0812">Transmembrane</keyword>
<dbReference type="HOGENOM" id="CLU_675760_0_0_9"/>
<evidence type="ECO:0000313" key="3">
    <source>
        <dbReference type="EMBL" id="ADG07485.1"/>
    </source>
</evidence>
<feature type="transmembrane region" description="Helical" evidence="1">
    <location>
        <begin position="230"/>
        <end position="249"/>
    </location>
</feature>
<dbReference type="GO" id="GO:0080120">
    <property type="term" value="P:CAAX-box protein maturation"/>
    <property type="evidence" value="ECO:0007669"/>
    <property type="project" value="UniProtKB-ARBA"/>
</dbReference>
<dbReference type="Proteomes" id="UP000002368">
    <property type="component" value="Chromosome"/>
</dbReference>
<organism evidence="3 4">
    <name type="scientific">Kyrpidia tusciae (strain DSM 2912 / NBRC 15312 / T2)</name>
    <name type="common">Bacillus tusciae</name>
    <dbReference type="NCBI Taxonomy" id="562970"/>
    <lineage>
        <taxon>Bacteria</taxon>
        <taxon>Bacillati</taxon>
        <taxon>Bacillota</taxon>
        <taxon>Bacilli</taxon>
        <taxon>Bacillales</taxon>
        <taxon>Alicyclobacillaceae</taxon>
        <taxon>Kyrpidia</taxon>
    </lineage>
</organism>
<dbReference type="Pfam" id="PF02517">
    <property type="entry name" value="Rce1-like"/>
    <property type="match status" value="2"/>
</dbReference>
<feature type="transmembrane region" description="Helical" evidence="1">
    <location>
        <begin position="269"/>
        <end position="287"/>
    </location>
</feature>
<keyword evidence="1" id="KW-0472">Membrane</keyword>
<proteinExistence type="predicted"/>
<feature type="domain" description="CAAX prenyl protease 2/Lysostaphin resistance protein A-like" evidence="2">
    <location>
        <begin position="89"/>
        <end position="181"/>
    </location>
</feature>
<dbReference type="PANTHER" id="PTHR36435:SF1">
    <property type="entry name" value="CAAX AMINO TERMINAL PROTEASE FAMILY PROTEIN"/>
    <property type="match status" value="1"/>
</dbReference>
<feature type="transmembrane region" description="Helical" evidence="1">
    <location>
        <begin position="299"/>
        <end position="318"/>
    </location>
</feature>
<feature type="transmembrane region" description="Helical" evidence="1">
    <location>
        <begin position="90"/>
        <end position="109"/>
    </location>
</feature>
<evidence type="ECO:0000259" key="2">
    <source>
        <dbReference type="Pfam" id="PF02517"/>
    </source>
</evidence>
<dbReference type="GO" id="GO:0004175">
    <property type="term" value="F:endopeptidase activity"/>
    <property type="evidence" value="ECO:0007669"/>
    <property type="project" value="UniProtKB-ARBA"/>
</dbReference>
<dbReference type="PANTHER" id="PTHR36435">
    <property type="entry name" value="SLR1288 PROTEIN"/>
    <property type="match status" value="1"/>
</dbReference>
<name>D5WV13_KYRT2</name>
<evidence type="ECO:0000256" key="1">
    <source>
        <dbReference type="SAM" id="Phobius"/>
    </source>
</evidence>
<feature type="transmembrane region" description="Helical" evidence="1">
    <location>
        <begin position="121"/>
        <end position="138"/>
    </location>
</feature>
<dbReference type="KEGG" id="bts:Btus_2846"/>